<keyword evidence="3" id="KW-1185">Reference proteome</keyword>
<gene>
    <name evidence="2" type="ordered locus">Psta_2037</name>
</gene>
<dbReference type="InterPro" id="IPR013022">
    <property type="entry name" value="Xyl_isomerase-like_TIM-brl"/>
</dbReference>
<dbReference type="Pfam" id="PF01261">
    <property type="entry name" value="AP_endonuc_2"/>
    <property type="match status" value="1"/>
</dbReference>
<dbReference type="SUPFAM" id="SSF51658">
    <property type="entry name" value="Xylose isomerase-like"/>
    <property type="match status" value="1"/>
</dbReference>
<feature type="domain" description="Xylose isomerase-like TIM barrel" evidence="1">
    <location>
        <begin position="57"/>
        <end position="266"/>
    </location>
</feature>
<keyword evidence="2" id="KW-0413">Isomerase</keyword>
<name>D2R0W3_PIRSD</name>
<dbReference type="GO" id="GO:0016853">
    <property type="term" value="F:isomerase activity"/>
    <property type="evidence" value="ECO:0007669"/>
    <property type="project" value="UniProtKB-KW"/>
</dbReference>
<dbReference type="InterPro" id="IPR050312">
    <property type="entry name" value="IolE/XylAMocC-like"/>
</dbReference>
<reference evidence="2 3" key="1">
    <citation type="journal article" date="2009" name="Stand. Genomic Sci.">
        <title>Complete genome sequence of Pirellula staleyi type strain (ATCC 27377).</title>
        <authorList>
            <person name="Clum A."/>
            <person name="Tindall B.J."/>
            <person name="Sikorski J."/>
            <person name="Ivanova N."/>
            <person name="Mavrommatis K."/>
            <person name="Lucas S."/>
            <person name="Glavina del Rio T."/>
            <person name="Nolan M."/>
            <person name="Chen F."/>
            <person name="Tice H."/>
            <person name="Pitluck S."/>
            <person name="Cheng J.F."/>
            <person name="Chertkov O."/>
            <person name="Brettin T."/>
            <person name="Han C."/>
            <person name="Detter J.C."/>
            <person name="Kuske C."/>
            <person name="Bruce D."/>
            <person name="Goodwin L."/>
            <person name="Ovchinikova G."/>
            <person name="Pati A."/>
            <person name="Mikhailova N."/>
            <person name="Chen A."/>
            <person name="Palaniappan K."/>
            <person name="Land M."/>
            <person name="Hauser L."/>
            <person name="Chang Y.J."/>
            <person name="Jeffries C.D."/>
            <person name="Chain P."/>
            <person name="Rohde M."/>
            <person name="Goker M."/>
            <person name="Bristow J."/>
            <person name="Eisen J.A."/>
            <person name="Markowitz V."/>
            <person name="Hugenholtz P."/>
            <person name="Kyrpides N.C."/>
            <person name="Klenk H.P."/>
            <person name="Lapidus A."/>
        </authorList>
    </citation>
    <scope>NUCLEOTIDE SEQUENCE [LARGE SCALE GENOMIC DNA]</scope>
    <source>
        <strain evidence="3">ATCC 27377 / DSM 6068 / ICPB 4128</strain>
    </source>
</reference>
<dbReference type="PANTHER" id="PTHR12110">
    <property type="entry name" value="HYDROXYPYRUVATE ISOMERASE"/>
    <property type="match status" value="1"/>
</dbReference>
<dbReference type="EMBL" id="CP001848">
    <property type="protein sequence ID" value="ADB16711.1"/>
    <property type="molecule type" value="Genomic_DNA"/>
</dbReference>
<dbReference type="AlphaFoldDB" id="D2R0W3"/>
<evidence type="ECO:0000259" key="1">
    <source>
        <dbReference type="Pfam" id="PF01261"/>
    </source>
</evidence>
<organism evidence="2 3">
    <name type="scientific">Pirellula staleyi (strain ATCC 27377 / DSM 6068 / ICPB 4128)</name>
    <name type="common">Pirella staleyi</name>
    <dbReference type="NCBI Taxonomy" id="530564"/>
    <lineage>
        <taxon>Bacteria</taxon>
        <taxon>Pseudomonadati</taxon>
        <taxon>Planctomycetota</taxon>
        <taxon>Planctomycetia</taxon>
        <taxon>Pirellulales</taxon>
        <taxon>Pirellulaceae</taxon>
        <taxon>Pirellula</taxon>
    </lineage>
</organism>
<dbReference type="InterPro" id="IPR036237">
    <property type="entry name" value="Xyl_isomerase-like_sf"/>
</dbReference>
<evidence type="ECO:0000313" key="3">
    <source>
        <dbReference type="Proteomes" id="UP000001887"/>
    </source>
</evidence>
<protein>
    <submittedName>
        <fullName evidence="2">Xylose isomerase domain protein TIM barrel</fullName>
    </submittedName>
</protein>
<dbReference type="eggNOG" id="COG1082">
    <property type="taxonomic scope" value="Bacteria"/>
</dbReference>
<evidence type="ECO:0000313" key="2">
    <source>
        <dbReference type="EMBL" id="ADB16711.1"/>
    </source>
</evidence>
<dbReference type="PANTHER" id="PTHR12110:SF52">
    <property type="entry name" value="XYLOSE ISOMERASE"/>
    <property type="match status" value="1"/>
</dbReference>
<dbReference type="STRING" id="530564.Psta_2037"/>
<dbReference type="Gene3D" id="3.20.20.150">
    <property type="entry name" value="Divalent-metal-dependent TIM barrel enzymes"/>
    <property type="match status" value="1"/>
</dbReference>
<dbReference type="HOGENOM" id="CLU_035063_3_0_0"/>
<dbReference type="OrthoDB" id="9782626at2"/>
<sequence length="296" mass="31763">MYRSLNPSGIGILARQSELLEIALTHRFLGLEVDIQEVLRRAQTSGPAAACRYLVSAKVKIGSFDLPVDLQADDAKFEADLAKLTLVLEVAKELSADRCLVPILPYSEQLPFHENFARHASRLQKLAEILQPAGLKLGLHLLVNQPVPEGAYEFITTTDQLLTLVKSIPADNVGIVLDTWNWVVAGGSFTDLDGLAKEQILGVLLVDGPAAKPAAEWTAEERLVPGVGGQIDFVSLLSQLEQMGYDGPVALAPDHAQLKGPKREEIVARVASVIDELFAAAGVAGNPGKRVALGAR</sequence>
<accession>D2R0W3</accession>
<dbReference type="KEGG" id="psl:Psta_2037"/>
<dbReference type="Proteomes" id="UP000001887">
    <property type="component" value="Chromosome"/>
</dbReference>
<proteinExistence type="predicted"/>